<gene>
    <name evidence="6" type="ORF">NMY3_00152</name>
</gene>
<sequence>MSMGVRQTMKIGVNFDGFKISDYQNRSKLIPPQRYIQDSFKIFQEHGIDIVRIPVYWESYEKDPEGFIQELNLISDEADNSNVSCLYDNHQWECSSFLGYGIGFPNSIVSQLYQNNSSKPNSFKPPSREDVEKFWNNWWDKTIKSLDGRDGWNLQIEYFQQVIETVNNKTSTIAFELLNEPQVFRHGDFKKVSRYYDHLLNKVAEITDKILLFCYTYAGRLSAFNFPWTQARIKPSLAVGNKIMFDIHPYPPYYIVMLYFRLIVKLMKIDTFIAGEYNSGTGDGIEISSSQHSKYLKTFKKFLPHGVMFWQWSYILDNGHPAFNLAKTVDNKISLNNNFDSFVKAIKEVSN</sequence>
<dbReference type="KEGG" id="taa:NMY3_00152"/>
<dbReference type="Gene3D" id="3.20.20.80">
    <property type="entry name" value="Glycosidases"/>
    <property type="match status" value="1"/>
</dbReference>
<dbReference type="GO" id="GO:0009251">
    <property type="term" value="P:glucan catabolic process"/>
    <property type="evidence" value="ECO:0007669"/>
    <property type="project" value="TreeGrafter"/>
</dbReference>
<dbReference type="GO" id="GO:0008422">
    <property type="term" value="F:beta-glucosidase activity"/>
    <property type="evidence" value="ECO:0007669"/>
    <property type="project" value="TreeGrafter"/>
</dbReference>
<dbReference type="GO" id="GO:0009986">
    <property type="term" value="C:cell surface"/>
    <property type="evidence" value="ECO:0007669"/>
    <property type="project" value="TreeGrafter"/>
</dbReference>
<dbReference type="Pfam" id="PF00150">
    <property type="entry name" value="Cellulase"/>
    <property type="match status" value="1"/>
</dbReference>
<keyword evidence="1 6" id="KW-0378">Hydrolase</keyword>
<evidence type="ECO:0000259" key="5">
    <source>
        <dbReference type="Pfam" id="PF00150"/>
    </source>
</evidence>
<evidence type="ECO:0000256" key="2">
    <source>
        <dbReference type="ARBA" id="ARBA00023277"/>
    </source>
</evidence>
<dbReference type="PANTHER" id="PTHR31297">
    <property type="entry name" value="GLUCAN ENDO-1,6-BETA-GLUCOSIDASE B"/>
    <property type="match status" value="1"/>
</dbReference>
<dbReference type="InterPro" id="IPR001547">
    <property type="entry name" value="Glyco_hydro_5"/>
</dbReference>
<keyword evidence="2" id="KW-0119">Carbohydrate metabolism</keyword>
<proteinExistence type="predicted"/>
<name>A0A654LV17_9ARCH</name>
<dbReference type="PANTHER" id="PTHR31297:SF41">
    <property type="entry name" value="ENDOGLUCANASE, PUTATIVE (AFU_ORTHOLOGUE AFUA_5G01830)-RELATED"/>
    <property type="match status" value="1"/>
</dbReference>
<protein>
    <submittedName>
        <fullName evidence="6">Cellulase (Glycosyl hydrolase family 5)</fullName>
    </submittedName>
</protein>
<dbReference type="Proteomes" id="UP000058925">
    <property type="component" value="Chromosome"/>
</dbReference>
<dbReference type="GO" id="GO:0005576">
    <property type="term" value="C:extracellular region"/>
    <property type="evidence" value="ECO:0007669"/>
    <property type="project" value="TreeGrafter"/>
</dbReference>
<keyword evidence="3" id="KW-0326">Glycosidase</keyword>
<dbReference type="AlphaFoldDB" id="A0A654LV17"/>
<keyword evidence="4" id="KW-0624">Polysaccharide degradation</keyword>
<keyword evidence="7" id="KW-1185">Reference proteome</keyword>
<organism evidence="6 7">
    <name type="scientific">Candidatus Nitrosocosmicus oleophilus</name>
    <dbReference type="NCBI Taxonomy" id="1353260"/>
    <lineage>
        <taxon>Archaea</taxon>
        <taxon>Nitrososphaerota</taxon>
        <taxon>Nitrososphaeria</taxon>
        <taxon>Nitrososphaerales</taxon>
        <taxon>Nitrososphaeraceae</taxon>
        <taxon>Candidatus Nitrosocosmicus</taxon>
    </lineage>
</organism>
<evidence type="ECO:0000256" key="4">
    <source>
        <dbReference type="ARBA" id="ARBA00023326"/>
    </source>
</evidence>
<evidence type="ECO:0000256" key="3">
    <source>
        <dbReference type="ARBA" id="ARBA00023295"/>
    </source>
</evidence>
<evidence type="ECO:0000313" key="6">
    <source>
        <dbReference type="EMBL" id="ALI34366.1"/>
    </source>
</evidence>
<dbReference type="InterPro" id="IPR050386">
    <property type="entry name" value="Glycosyl_hydrolase_5"/>
</dbReference>
<dbReference type="SUPFAM" id="SSF51445">
    <property type="entry name" value="(Trans)glycosidases"/>
    <property type="match status" value="1"/>
</dbReference>
<evidence type="ECO:0000256" key="1">
    <source>
        <dbReference type="ARBA" id="ARBA00022801"/>
    </source>
</evidence>
<feature type="domain" description="Glycoside hydrolase family 5" evidence="5">
    <location>
        <begin position="30"/>
        <end position="298"/>
    </location>
</feature>
<dbReference type="EMBL" id="CP012850">
    <property type="protein sequence ID" value="ALI34366.1"/>
    <property type="molecule type" value="Genomic_DNA"/>
</dbReference>
<evidence type="ECO:0000313" key="7">
    <source>
        <dbReference type="Proteomes" id="UP000058925"/>
    </source>
</evidence>
<reference evidence="7" key="1">
    <citation type="submission" date="2015-10" db="EMBL/GenBank/DDBJ databases">
        <title>Niche specialization of a soil ammonia-oxidizing archaeon, Candidatus Nitrosocosmicus oleophilus.</title>
        <authorList>
            <person name="Jung M.-Y."/>
            <person name="Rhee S.-K."/>
        </authorList>
    </citation>
    <scope>NUCLEOTIDE SEQUENCE [LARGE SCALE GENOMIC DNA]</scope>
    <source>
        <strain evidence="7">MY3</strain>
    </source>
</reference>
<accession>A0A654LV17</accession>
<dbReference type="InterPro" id="IPR017853">
    <property type="entry name" value="GH"/>
</dbReference>